<evidence type="ECO:0000259" key="7">
    <source>
        <dbReference type="Pfam" id="PF01057"/>
    </source>
</evidence>
<feature type="compositionally biased region" description="Polar residues" evidence="6">
    <location>
        <begin position="677"/>
        <end position="687"/>
    </location>
</feature>
<dbReference type="EMBL" id="MT138310">
    <property type="protein sequence ID" value="QKE54959.1"/>
    <property type="molecule type" value="Genomic_DNA"/>
</dbReference>
<evidence type="ECO:0000256" key="6">
    <source>
        <dbReference type="SAM" id="MobiDB-lite"/>
    </source>
</evidence>
<feature type="domain" description="Parvovirus non-structural protein 1 helicase" evidence="7">
    <location>
        <begin position="377"/>
        <end position="573"/>
    </location>
</feature>
<evidence type="ECO:0000256" key="3">
    <source>
        <dbReference type="ARBA" id="ARBA00022705"/>
    </source>
</evidence>
<feature type="region of interest" description="Disordered" evidence="6">
    <location>
        <begin position="677"/>
        <end position="732"/>
    </location>
</feature>
<organism evidence="8">
    <name type="scientific">Parvoviridae sp</name>
    <dbReference type="NCBI Taxonomy" id="1940570"/>
    <lineage>
        <taxon>Viruses</taxon>
        <taxon>Monodnaviria</taxon>
        <taxon>Shotokuvirae</taxon>
        <taxon>Cossaviricota</taxon>
        <taxon>Quintoviricetes</taxon>
        <taxon>Piccovirales</taxon>
        <taxon>Parvoviridae</taxon>
    </lineage>
</organism>
<keyword evidence="2" id="KW-1048">Host nucleus</keyword>
<sequence length="840" mass="96245">MSNRKFATKQWWAIKSSLKRNGRWDEKRAQRRRDAEHTHRPDRRPKPKSRSKPGSSKEPQAQDNTLDNYVHEGTVEDDLEIPEGFFDDIDLEEGKSLMSNYGGSQVQHIFSEDSSASSNGSDREICKPNKGDTKDDLEGQTLCTEEELSNSSVSVFHKGGDISREAWEIERAFRDISLSSGTRERIRAVGIPEIAGTIRDNTVILFRSLPSKFWDEVKEDSDYFVDSFTVYESYFQTYNSIAIVIRCLPDDHISTKDIFDLLIKTIDDPFVIICEKSDEGVLHWHMIWFTSKRSDNAKRLLQKALQDVPGSVSISCQQTRSFKHLSKYILKNPITLAVGNSDALTKYMFGLMKDMGTIKPVEVGEELGAFPNQMIKDIIHAMNLHKKYTYEELVFFSPEVMKKYLHKPNLESIINNCKLFLHRPNDARLTFDRITSDVCCSDLFPLWFFLEYQDLNANDFIMDFLNVMFKISDKVNVLALQGPSNTGKTTFIRPLADIFNWGEIVQGGQFMFQNCINKELMIWEEPLIGPDFVEMCKRVFEGMTTQVNIKFKAPQTLYRTPILITTNKDVWHYCEADKAAFENRMFLYKFPYSGKMSSFSAISIRRSYKRYRQWLTDLSIYFTGCEPYCSSGPQYSAAENTSSICWQHRKLYFDNCNSDELDNTGTTGGFECTSGVNDSGRASSSGRKSLKRTERSRPSVDDCTTADDCLSRAGTPARDSPGRRSEPEEGLTLYTTNVRRSNKELGGGAKRCTAESYGDRWDSTDLVNLRTCILQLSAFGRRYKCLEKIFRENQLSDQPRVDWELPGAKLDDLLFEPVDKNAWLTLLKIGFLCAKIDNRI</sequence>
<comment type="subcellular location">
    <subcellularLocation>
        <location evidence="1">Host nucleus</location>
    </subcellularLocation>
</comment>
<dbReference type="GO" id="GO:0005524">
    <property type="term" value="F:ATP binding"/>
    <property type="evidence" value="ECO:0007669"/>
    <property type="project" value="UniProtKB-KW"/>
</dbReference>
<evidence type="ECO:0000256" key="4">
    <source>
        <dbReference type="ARBA" id="ARBA00022741"/>
    </source>
</evidence>
<keyword evidence="4" id="KW-0547">Nucleotide-binding</keyword>
<evidence type="ECO:0000256" key="5">
    <source>
        <dbReference type="ARBA" id="ARBA00022840"/>
    </source>
</evidence>
<protein>
    <submittedName>
        <fullName evidence="8">Nonstructural protein</fullName>
    </submittedName>
</protein>
<dbReference type="Pfam" id="PF01057">
    <property type="entry name" value="Parvo_NS1"/>
    <property type="match status" value="1"/>
</dbReference>
<evidence type="ECO:0000313" key="8">
    <source>
        <dbReference type="EMBL" id="QKE54959.1"/>
    </source>
</evidence>
<reference evidence="8" key="1">
    <citation type="submission" date="2020-01" db="EMBL/GenBank/DDBJ databases">
        <title>Viral genomes from wild and zoo birds in China.</title>
        <authorList>
            <person name="Dai Z."/>
            <person name="Shan L.T."/>
            <person name="Yang X.S."/>
        </authorList>
    </citation>
    <scope>NUCLEOTIDE SEQUENCE</scope>
    <source>
        <strain evidence="8">Ybb150par04</strain>
    </source>
</reference>
<dbReference type="Gene3D" id="3.40.50.300">
    <property type="entry name" value="P-loop containing nucleotide triphosphate hydrolases"/>
    <property type="match status" value="1"/>
</dbReference>
<feature type="compositionally biased region" description="Basic and acidic residues" evidence="6">
    <location>
        <begin position="121"/>
        <end position="133"/>
    </location>
</feature>
<dbReference type="InterPro" id="IPR027417">
    <property type="entry name" value="P-loop_NTPase"/>
</dbReference>
<feature type="region of interest" description="Disordered" evidence="6">
    <location>
        <begin position="112"/>
        <end position="133"/>
    </location>
</feature>
<proteinExistence type="predicted"/>
<dbReference type="GO" id="GO:0006260">
    <property type="term" value="P:DNA replication"/>
    <property type="evidence" value="ECO:0007669"/>
    <property type="project" value="UniProtKB-KW"/>
</dbReference>
<feature type="compositionally biased region" description="Basic and acidic residues" evidence="6">
    <location>
        <begin position="691"/>
        <end position="700"/>
    </location>
</feature>
<accession>A0A7D3QJ83</accession>
<keyword evidence="5" id="KW-0067">ATP-binding</keyword>
<evidence type="ECO:0000256" key="1">
    <source>
        <dbReference type="ARBA" id="ARBA00004147"/>
    </source>
</evidence>
<feature type="region of interest" description="Disordered" evidence="6">
    <location>
        <begin position="19"/>
        <end position="66"/>
    </location>
</feature>
<dbReference type="InterPro" id="IPR001257">
    <property type="entry name" value="Parvovirus_NS1_helicase"/>
</dbReference>
<feature type="compositionally biased region" description="Basic and acidic residues" evidence="6">
    <location>
        <begin position="22"/>
        <end position="39"/>
    </location>
</feature>
<dbReference type="GO" id="GO:0042025">
    <property type="term" value="C:host cell nucleus"/>
    <property type="evidence" value="ECO:0007669"/>
    <property type="project" value="UniProtKB-SubCell"/>
</dbReference>
<dbReference type="SUPFAM" id="SSF52540">
    <property type="entry name" value="P-loop containing nucleoside triphosphate hydrolases"/>
    <property type="match status" value="1"/>
</dbReference>
<dbReference type="GO" id="GO:0019079">
    <property type="term" value="P:viral genome replication"/>
    <property type="evidence" value="ECO:0007669"/>
    <property type="project" value="InterPro"/>
</dbReference>
<keyword evidence="3" id="KW-0235">DNA replication</keyword>
<feature type="compositionally biased region" description="Basic residues" evidence="6">
    <location>
        <begin position="40"/>
        <end position="51"/>
    </location>
</feature>
<evidence type="ECO:0000256" key="2">
    <source>
        <dbReference type="ARBA" id="ARBA00022562"/>
    </source>
</evidence>
<name>A0A7D3QJ83_9VIRU</name>